<protein>
    <recommendedName>
        <fullName evidence="3">Tc1-like transposase DDE domain-containing protein</fullName>
    </recommendedName>
</protein>
<dbReference type="PANTHER" id="PTHR35871">
    <property type="entry name" value="EXPRESSED PROTEIN"/>
    <property type="match status" value="1"/>
</dbReference>
<dbReference type="Gene3D" id="3.30.420.10">
    <property type="entry name" value="Ribonuclease H-like superfamily/Ribonuclease H"/>
    <property type="match status" value="1"/>
</dbReference>
<proteinExistence type="predicted"/>
<organism evidence="1 2">
    <name type="scientific">Rhizopogon vinicolor AM-OR11-026</name>
    <dbReference type="NCBI Taxonomy" id="1314800"/>
    <lineage>
        <taxon>Eukaryota</taxon>
        <taxon>Fungi</taxon>
        <taxon>Dikarya</taxon>
        <taxon>Basidiomycota</taxon>
        <taxon>Agaricomycotina</taxon>
        <taxon>Agaricomycetes</taxon>
        <taxon>Agaricomycetidae</taxon>
        <taxon>Boletales</taxon>
        <taxon>Suillineae</taxon>
        <taxon>Rhizopogonaceae</taxon>
        <taxon>Rhizopogon</taxon>
    </lineage>
</organism>
<evidence type="ECO:0000313" key="2">
    <source>
        <dbReference type="Proteomes" id="UP000092154"/>
    </source>
</evidence>
<dbReference type="InterPro" id="IPR036397">
    <property type="entry name" value="RNaseH_sf"/>
</dbReference>
<name>A0A1B7MDF9_9AGAM</name>
<dbReference type="EMBL" id="KV450151">
    <property type="protein sequence ID" value="OAX30637.1"/>
    <property type="molecule type" value="Genomic_DNA"/>
</dbReference>
<dbReference type="GO" id="GO:0003676">
    <property type="term" value="F:nucleic acid binding"/>
    <property type="evidence" value="ECO:0007669"/>
    <property type="project" value="InterPro"/>
</dbReference>
<keyword evidence="2" id="KW-1185">Reference proteome</keyword>
<dbReference type="PANTHER" id="PTHR35871:SF1">
    <property type="entry name" value="CXC1-LIKE CYSTEINE CLUSTER ASSOCIATED WITH KDZ TRANSPOSASES DOMAIN-CONTAINING PROTEIN"/>
    <property type="match status" value="1"/>
</dbReference>
<gene>
    <name evidence="1" type="ORF">K503DRAFT_705005</name>
</gene>
<dbReference type="Proteomes" id="UP000092154">
    <property type="component" value="Unassembled WGS sequence"/>
</dbReference>
<accession>A0A1B7MDF9</accession>
<sequence>MHQSELFKEQKSLVQEIIERAGHLCIFLPKFHCELNFIEFFWGRVKKYLRDHCDCTFETLKESMPRALASVELRSIRLWEHRTHRWIDAYQSGLGTKDAQLKIRQFSSTKYKSHRRIPENSSTAL</sequence>
<reference evidence="1 2" key="1">
    <citation type="submission" date="2016-06" db="EMBL/GenBank/DDBJ databases">
        <title>Comparative genomics of the ectomycorrhizal sister species Rhizopogon vinicolor and Rhizopogon vesiculosus (Basidiomycota: Boletales) reveals a divergence of the mating type B locus.</title>
        <authorList>
            <consortium name="DOE Joint Genome Institute"/>
            <person name="Mujic A.B."/>
            <person name="Kuo A."/>
            <person name="Tritt A."/>
            <person name="Lipzen A."/>
            <person name="Chen C."/>
            <person name="Johnson J."/>
            <person name="Sharma A."/>
            <person name="Barry K."/>
            <person name="Grigoriev I.V."/>
            <person name="Spatafora J.W."/>
        </authorList>
    </citation>
    <scope>NUCLEOTIDE SEQUENCE [LARGE SCALE GENOMIC DNA]</scope>
    <source>
        <strain evidence="1 2">AM-OR11-026</strain>
    </source>
</reference>
<evidence type="ECO:0008006" key="3">
    <source>
        <dbReference type="Google" id="ProtNLM"/>
    </source>
</evidence>
<evidence type="ECO:0000313" key="1">
    <source>
        <dbReference type="EMBL" id="OAX30637.1"/>
    </source>
</evidence>
<dbReference type="AlphaFoldDB" id="A0A1B7MDF9"/>
<dbReference type="InParanoid" id="A0A1B7MDF9"/>
<dbReference type="OrthoDB" id="2449121at2759"/>
<dbReference type="STRING" id="1314800.A0A1B7MDF9"/>